<name>A0AAQ3MWK3_VIGMU</name>
<dbReference type="GO" id="GO:0010005">
    <property type="term" value="C:cortical microtubule, transverse to long axis"/>
    <property type="evidence" value="ECO:0007669"/>
    <property type="project" value="TreeGrafter"/>
</dbReference>
<dbReference type="Proteomes" id="UP001374535">
    <property type="component" value="Chromosome 9"/>
</dbReference>
<sequence>MKGLDTRSIKSEMRLMIGDERVVGILERRLKDFGISTLSMASKPDGRPFSGCHIVPPGFHLSEDLPSSFCRRTLPEIGEFNTLQHLSPTKNPRTLHEAYKGEKKWKIVDGDDKVTTALQSVFQMLGSIIVSYMIVLQVQVMKLEMRKKSYLGDLIILDLDQSLPPYLPLHQQPLHNEVVVKLGLKLDDLRPPVEKQIPIGIPGSLKINYHHADGQNCGNFLTDRPSTKVHVALGGGSSLGYLFGGPPGN</sequence>
<proteinExistence type="inferred from homology"/>
<evidence type="ECO:0000256" key="2">
    <source>
        <dbReference type="ARBA" id="ARBA00022701"/>
    </source>
</evidence>
<accession>A0AAQ3MWK3</accession>
<dbReference type="PANTHER" id="PTHR33403">
    <property type="entry name" value="SPR1"/>
    <property type="match status" value="1"/>
</dbReference>
<dbReference type="GO" id="GO:0043622">
    <property type="term" value="P:cortical microtubule organization"/>
    <property type="evidence" value="ECO:0007669"/>
    <property type="project" value="InterPro"/>
</dbReference>
<keyword evidence="4" id="KW-1185">Reference proteome</keyword>
<organism evidence="3 4">
    <name type="scientific">Vigna mungo</name>
    <name type="common">Black gram</name>
    <name type="synonym">Phaseolus mungo</name>
    <dbReference type="NCBI Taxonomy" id="3915"/>
    <lineage>
        <taxon>Eukaryota</taxon>
        <taxon>Viridiplantae</taxon>
        <taxon>Streptophyta</taxon>
        <taxon>Embryophyta</taxon>
        <taxon>Tracheophyta</taxon>
        <taxon>Spermatophyta</taxon>
        <taxon>Magnoliopsida</taxon>
        <taxon>eudicotyledons</taxon>
        <taxon>Gunneridae</taxon>
        <taxon>Pentapetalae</taxon>
        <taxon>rosids</taxon>
        <taxon>fabids</taxon>
        <taxon>Fabales</taxon>
        <taxon>Fabaceae</taxon>
        <taxon>Papilionoideae</taxon>
        <taxon>50 kb inversion clade</taxon>
        <taxon>NPAAA clade</taxon>
        <taxon>indigoferoid/millettioid clade</taxon>
        <taxon>Phaseoleae</taxon>
        <taxon>Vigna</taxon>
    </lineage>
</organism>
<dbReference type="InterPro" id="IPR039613">
    <property type="entry name" value="SPR1/2/3/4/5"/>
</dbReference>
<evidence type="ECO:0000313" key="4">
    <source>
        <dbReference type="Proteomes" id="UP001374535"/>
    </source>
</evidence>
<dbReference type="AlphaFoldDB" id="A0AAQ3MWK3"/>
<protein>
    <submittedName>
        <fullName evidence="3">Uncharacterized protein</fullName>
    </submittedName>
</protein>
<gene>
    <name evidence="3" type="ORF">V8G54_030498</name>
</gene>
<evidence type="ECO:0000313" key="3">
    <source>
        <dbReference type="EMBL" id="WVY98347.1"/>
    </source>
</evidence>
<evidence type="ECO:0000256" key="1">
    <source>
        <dbReference type="ARBA" id="ARBA00009656"/>
    </source>
</evidence>
<dbReference type="PANTHER" id="PTHR33403:SF48">
    <property type="entry name" value="PROTEIN SPIRAL1-LIKE 1"/>
    <property type="match status" value="1"/>
</dbReference>
<comment type="similarity">
    <text evidence="1">Belongs to the SPIRAL1 family.</text>
</comment>
<dbReference type="EMBL" id="CP144692">
    <property type="protein sequence ID" value="WVY98347.1"/>
    <property type="molecule type" value="Genomic_DNA"/>
</dbReference>
<reference evidence="3 4" key="1">
    <citation type="journal article" date="2023" name="Life. Sci Alliance">
        <title>Evolutionary insights into 3D genome organization and epigenetic landscape of Vigna mungo.</title>
        <authorList>
            <person name="Junaid A."/>
            <person name="Singh B."/>
            <person name="Bhatia S."/>
        </authorList>
    </citation>
    <scope>NUCLEOTIDE SEQUENCE [LARGE SCALE GENOMIC DNA]</scope>
    <source>
        <strain evidence="3">Urdbean</strain>
    </source>
</reference>
<keyword evidence="2" id="KW-0493">Microtubule</keyword>